<evidence type="ECO:0000313" key="2">
    <source>
        <dbReference type="EMBL" id="CCD18329.1"/>
    </source>
</evidence>
<evidence type="ECO:0000256" key="1">
    <source>
        <dbReference type="SAM" id="MobiDB-lite"/>
    </source>
</evidence>
<keyword evidence="3" id="KW-1185">Reference proteome</keyword>
<reference evidence="2 3" key="1">
    <citation type="journal article" date="2012" name="Proc. Natl. Acad. Sci. U.S.A.">
        <title>Antigenic diversity is generated by distinct evolutionary mechanisms in African trypanosome species.</title>
        <authorList>
            <person name="Jackson A.P."/>
            <person name="Berry A."/>
            <person name="Aslett M."/>
            <person name="Allison H.C."/>
            <person name="Burton P."/>
            <person name="Vavrova-Anderson J."/>
            <person name="Brown R."/>
            <person name="Browne H."/>
            <person name="Corton N."/>
            <person name="Hauser H."/>
            <person name="Gamble J."/>
            <person name="Gilderthorp R."/>
            <person name="Marcello L."/>
            <person name="McQuillan J."/>
            <person name="Otto T.D."/>
            <person name="Quail M.A."/>
            <person name="Sanders M.J."/>
            <person name="van Tonder A."/>
            <person name="Ginger M.L."/>
            <person name="Field M.C."/>
            <person name="Barry J.D."/>
            <person name="Hertz-Fowler C."/>
            <person name="Berriman M."/>
        </authorList>
    </citation>
    <scope>NUCLEOTIDE SEQUENCE</scope>
    <source>
        <strain evidence="2 3">Y486</strain>
    </source>
</reference>
<organism evidence="2 3">
    <name type="scientific">Trypanosoma vivax (strain Y486)</name>
    <dbReference type="NCBI Taxonomy" id="1055687"/>
    <lineage>
        <taxon>Eukaryota</taxon>
        <taxon>Discoba</taxon>
        <taxon>Euglenozoa</taxon>
        <taxon>Kinetoplastea</taxon>
        <taxon>Metakinetoplastina</taxon>
        <taxon>Trypanosomatida</taxon>
        <taxon>Trypanosomatidae</taxon>
        <taxon>Trypanosoma</taxon>
        <taxon>Duttonella</taxon>
    </lineage>
</organism>
<dbReference type="VEuPathDB" id="TriTrypDB:TvY486_0010070"/>
<proteinExistence type="predicted"/>
<dbReference type="AlphaFoldDB" id="F9WLD8"/>
<gene>
    <name evidence="2" type="ORF">TvY486_0010070</name>
</gene>
<dbReference type="Proteomes" id="UP000009027">
    <property type="component" value="Unassembled WGS sequence"/>
</dbReference>
<protein>
    <submittedName>
        <fullName evidence="2">Uncharacterized protein</fullName>
    </submittedName>
</protein>
<dbReference type="EMBL" id="CAEX01000909">
    <property type="protein sequence ID" value="CCD18329.1"/>
    <property type="molecule type" value="Genomic_DNA"/>
</dbReference>
<sequence length="490" mass="54314">MPAFSTARVVHLCFRARPCAKLTRYFALARPFRASDCSLQLHVFVCVCACKLFTSLHRYRWFLPLLFSTFVLSFSRSKMHATLRLAVVLCTASIVARRVLLYSFALAALMTNDTLQICSLSASLKLTAGTCEGLVEQALRIEKDAFAKIKDTEESLRAASRRVTEVDTKLATLPDALRGLQADLMAAERSVDDAWSKYDTLRAGVRALVRRVATLVPKATASAGRIDNFITAFSTADSHLKFRCVTKEGDPSIFGLRGGRDKNPAATLYGNLTGCTYENYTLAHPQNITTTIVDDVVTLGEDGMLCMSNNLVSFKKPENGQVCPFLLSDFVREGGTPMNWGGFWLAEQSYIGTVIRFNREKRPMLLGVARELSKLEWLLSNGSRYGGGWPRAYRRTTKTIRQLAADVDASLSIVRHGAGPANNVKNVVDALVKEVEGVQISLNMSEPKSSLPRRPERRRRGRRTTSATATGNEGSHMIPLFLLCFFNIIY</sequence>
<evidence type="ECO:0000313" key="3">
    <source>
        <dbReference type="Proteomes" id="UP000009027"/>
    </source>
</evidence>
<name>F9WLD8_TRYVY</name>
<feature type="region of interest" description="Disordered" evidence="1">
    <location>
        <begin position="444"/>
        <end position="471"/>
    </location>
</feature>
<accession>F9WLD8</accession>